<proteinExistence type="predicted"/>
<keyword evidence="1" id="KW-1133">Transmembrane helix</keyword>
<comment type="caution">
    <text evidence="2">The sequence shown here is derived from an EMBL/GenBank/DDBJ whole genome shotgun (WGS) entry which is preliminary data.</text>
</comment>
<keyword evidence="1" id="KW-0812">Transmembrane</keyword>
<evidence type="ECO:0000313" key="2">
    <source>
        <dbReference type="EMBL" id="MFF3343250.1"/>
    </source>
</evidence>
<dbReference type="Proteomes" id="UP001601976">
    <property type="component" value="Unassembled WGS sequence"/>
</dbReference>
<name>A0ABW6RNX9_9ACTN</name>
<evidence type="ECO:0000256" key="1">
    <source>
        <dbReference type="SAM" id="Phobius"/>
    </source>
</evidence>
<reference evidence="2 3" key="1">
    <citation type="submission" date="2024-10" db="EMBL/GenBank/DDBJ databases">
        <title>The Natural Products Discovery Center: Release of the First 8490 Sequenced Strains for Exploring Actinobacteria Biosynthetic Diversity.</title>
        <authorList>
            <person name="Kalkreuter E."/>
            <person name="Kautsar S.A."/>
            <person name="Yang D."/>
            <person name="Bader C.D."/>
            <person name="Teijaro C.N."/>
            <person name="Fluegel L."/>
            <person name="Davis C.M."/>
            <person name="Simpson J.R."/>
            <person name="Lauterbach L."/>
            <person name="Steele A.D."/>
            <person name="Gui C."/>
            <person name="Meng S."/>
            <person name="Li G."/>
            <person name="Viehrig K."/>
            <person name="Ye F."/>
            <person name="Su P."/>
            <person name="Kiefer A.F."/>
            <person name="Nichols A."/>
            <person name="Cepeda A.J."/>
            <person name="Yan W."/>
            <person name="Fan B."/>
            <person name="Jiang Y."/>
            <person name="Adhikari A."/>
            <person name="Zheng C.-J."/>
            <person name="Schuster L."/>
            <person name="Cowan T.M."/>
            <person name="Smanski M.J."/>
            <person name="Chevrette M.G."/>
            <person name="De Carvalho L.P.S."/>
            <person name="Shen B."/>
        </authorList>
    </citation>
    <scope>NUCLEOTIDE SEQUENCE [LARGE SCALE GENOMIC DNA]</scope>
    <source>
        <strain evidence="2 3">NPDC003029</strain>
    </source>
</reference>
<organism evidence="2 3">
    <name type="scientific">Streptomyces flavidovirens</name>
    <dbReference type="NCBI Taxonomy" id="67298"/>
    <lineage>
        <taxon>Bacteria</taxon>
        <taxon>Bacillati</taxon>
        <taxon>Actinomycetota</taxon>
        <taxon>Actinomycetes</taxon>
        <taxon>Kitasatosporales</taxon>
        <taxon>Streptomycetaceae</taxon>
        <taxon>Streptomyces</taxon>
    </lineage>
</organism>
<keyword evidence="1" id="KW-0472">Membrane</keyword>
<dbReference type="EMBL" id="JBIAPK010000013">
    <property type="protein sequence ID" value="MFF3343250.1"/>
    <property type="molecule type" value="Genomic_DNA"/>
</dbReference>
<protein>
    <recommendedName>
        <fullName evidence="4">Secreted protein</fullName>
    </recommendedName>
</protein>
<dbReference type="RefSeq" id="WP_387898810.1">
    <property type="nucleotide sequence ID" value="NZ_JBIAPK010000013.1"/>
</dbReference>
<evidence type="ECO:0008006" key="4">
    <source>
        <dbReference type="Google" id="ProtNLM"/>
    </source>
</evidence>
<gene>
    <name evidence="2" type="ORF">ACFYWW_31905</name>
</gene>
<keyword evidence="3" id="KW-1185">Reference proteome</keyword>
<feature type="transmembrane region" description="Helical" evidence="1">
    <location>
        <begin position="34"/>
        <end position="60"/>
    </location>
</feature>
<evidence type="ECO:0000313" key="3">
    <source>
        <dbReference type="Proteomes" id="UP001601976"/>
    </source>
</evidence>
<sequence length="176" mass="20906">MAVKHSDALWAVRSAKSTAGLRIRYTVQWLWFPLLWMVWLIPYFLILCVYFVLFSVAMLWENDLPPLPGSGRRFRLRRRMWLNRARMNRERSTDIPWLEDQLRALFDGRKPVLMGRQSSGTLWRHRDGRVEIDDSYFRQMGPARAWQIAQEYGYAPAGDVTRDLPLWIVVQRNTGH</sequence>
<accession>A0ABW6RNX9</accession>